<accession>A0A927E8S8</accession>
<evidence type="ECO:0000313" key="3">
    <source>
        <dbReference type="Proteomes" id="UP000619295"/>
    </source>
</evidence>
<evidence type="ECO:0000313" key="2">
    <source>
        <dbReference type="EMBL" id="MBD3846082.1"/>
    </source>
</evidence>
<keyword evidence="1" id="KW-1133">Transmembrane helix</keyword>
<dbReference type="AlphaFoldDB" id="A0A927E8S8"/>
<proteinExistence type="predicted"/>
<reference evidence="2" key="1">
    <citation type="submission" date="2020-09" db="EMBL/GenBank/DDBJ databases">
        <title>Bosea spartocytisi sp. nov. a root nodule endophyte of Spartocytisus supranubius in the high mountain ecosystem fo the Teide National Park (Canary Islands, Spain).</title>
        <authorList>
            <person name="Pulido-Suarez L."/>
            <person name="Peix A."/>
            <person name="Igual J.M."/>
            <person name="Socas-Perez N."/>
            <person name="Velazquez E."/>
            <person name="Flores-Felix J.D."/>
            <person name="Leon-Barrios M."/>
        </authorList>
    </citation>
    <scope>NUCLEOTIDE SEQUENCE</scope>
    <source>
        <strain evidence="2">SSUT16</strain>
    </source>
</reference>
<name>A0A927E8S8_9HYPH</name>
<keyword evidence="1" id="KW-0812">Transmembrane</keyword>
<evidence type="ECO:0000256" key="1">
    <source>
        <dbReference type="SAM" id="Phobius"/>
    </source>
</evidence>
<organism evidence="2 3">
    <name type="scientific">Bosea spartocytisi</name>
    <dbReference type="NCBI Taxonomy" id="2773451"/>
    <lineage>
        <taxon>Bacteria</taxon>
        <taxon>Pseudomonadati</taxon>
        <taxon>Pseudomonadota</taxon>
        <taxon>Alphaproteobacteria</taxon>
        <taxon>Hyphomicrobiales</taxon>
        <taxon>Boseaceae</taxon>
        <taxon>Bosea</taxon>
    </lineage>
</organism>
<gene>
    <name evidence="2" type="ORF">IED13_10270</name>
</gene>
<feature type="transmembrane region" description="Helical" evidence="1">
    <location>
        <begin position="30"/>
        <end position="52"/>
    </location>
</feature>
<keyword evidence="1" id="KW-0472">Membrane</keyword>
<comment type="caution">
    <text evidence="2">The sequence shown here is derived from an EMBL/GenBank/DDBJ whole genome shotgun (WGS) entry which is preliminary data.</text>
</comment>
<keyword evidence="3" id="KW-1185">Reference proteome</keyword>
<dbReference type="RefSeq" id="WP_156115940.1">
    <property type="nucleotide sequence ID" value="NZ_JACXWY010000005.1"/>
</dbReference>
<sequence length="53" mass="5550">MAHAHDHGHSHAASQAVSDDPGWSLLRLSAWNRVGLAAVVVVLLWAATLAVIA</sequence>
<dbReference type="EMBL" id="JACXWY010000005">
    <property type="protein sequence ID" value="MBD3846082.1"/>
    <property type="molecule type" value="Genomic_DNA"/>
</dbReference>
<dbReference type="Proteomes" id="UP000619295">
    <property type="component" value="Unassembled WGS sequence"/>
</dbReference>
<protein>
    <submittedName>
        <fullName evidence="2">Uncharacterized protein</fullName>
    </submittedName>
</protein>